<feature type="compositionally biased region" description="Polar residues" evidence="4">
    <location>
        <begin position="628"/>
        <end position="640"/>
    </location>
</feature>
<keyword evidence="1" id="KW-0677">Repeat</keyword>
<feature type="compositionally biased region" description="Basic and acidic residues" evidence="4">
    <location>
        <begin position="602"/>
        <end position="623"/>
    </location>
</feature>
<dbReference type="EMBL" id="CDMZ01001303">
    <property type="protein sequence ID" value="CEM30486.1"/>
    <property type="molecule type" value="Genomic_DNA"/>
</dbReference>
<feature type="compositionally biased region" description="Low complexity" evidence="4">
    <location>
        <begin position="868"/>
        <end position="879"/>
    </location>
</feature>
<feature type="compositionally biased region" description="Basic and acidic residues" evidence="4">
    <location>
        <begin position="808"/>
        <end position="820"/>
    </location>
</feature>
<feature type="compositionally biased region" description="Basic and acidic residues" evidence="4">
    <location>
        <begin position="850"/>
        <end position="861"/>
    </location>
</feature>
<organism evidence="5">
    <name type="scientific">Chromera velia CCMP2878</name>
    <dbReference type="NCBI Taxonomy" id="1169474"/>
    <lineage>
        <taxon>Eukaryota</taxon>
        <taxon>Sar</taxon>
        <taxon>Alveolata</taxon>
        <taxon>Colpodellida</taxon>
        <taxon>Chromeraceae</taxon>
        <taxon>Chromera</taxon>
    </lineage>
</organism>
<dbReference type="AlphaFoldDB" id="A0A0G4GKE2"/>
<feature type="compositionally biased region" description="Acidic residues" evidence="4">
    <location>
        <begin position="464"/>
        <end position="477"/>
    </location>
</feature>
<feature type="compositionally biased region" description="Basic and acidic residues" evidence="4">
    <location>
        <begin position="641"/>
        <end position="684"/>
    </location>
</feature>
<evidence type="ECO:0000256" key="2">
    <source>
        <dbReference type="ARBA" id="ARBA00023043"/>
    </source>
</evidence>
<feature type="compositionally biased region" description="Basic and acidic residues" evidence="4">
    <location>
        <begin position="708"/>
        <end position="719"/>
    </location>
</feature>
<feature type="region of interest" description="Disordered" evidence="4">
    <location>
        <begin position="331"/>
        <end position="1107"/>
    </location>
</feature>
<dbReference type="PROSITE" id="PS50088">
    <property type="entry name" value="ANK_REPEAT"/>
    <property type="match status" value="4"/>
</dbReference>
<dbReference type="SMART" id="SM00248">
    <property type="entry name" value="ANK"/>
    <property type="match status" value="6"/>
</dbReference>
<feature type="repeat" description="ANK" evidence="3">
    <location>
        <begin position="191"/>
        <end position="223"/>
    </location>
</feature>
<dbReference type="SUPFAM" id="SSF48403">
    <property type="entry name" value="Ankyrin repeat"/>
    <property type="match status" value="1"/>
</dbReference>
<dbReference type="InterPro" id="IPR036770">
    <property type="entry name" value="Ankyrin_rpt-contain_sf"/>
</dbReference>
<dbReference type="Gene3D" id="1.25.40.20">
    <property type="entry name" value="Ankyrin repeat-containing domain"/>
    <property type="match status" value="2"/>
</dbReference>
<feature type="compositionally biased region" description="Basic and acidic residues" evidence="4">
    <location>
        <begin position="331"/>
        <end position="365"/>
    </location>
</feature>
<feature type="compositionally biased region" description="Polar residues" evidence="4">
    <location>
        <begin position="784"/>
        <end position="798"/>
    </location>
</feature>
<feature type="repeat" description="ANK" evidence="3">
    <location>
        <begin position="81"/>
        <end position="107"/>
    </location>
</feature>
<feature type="repeat" description="ANK" evidence="3">
    <location>
        <begin position="124"/>
        <end position="156"/>
    </location>
</feature>
<evidence type="ECO:0000313" key="5">
    <source>
        <dbReference type="EMBL" id="CEM30486.1"/>
    </source>
</evidence>
<feature type="compositionally biased region" description="Basic residues" evidence="4">
    <location>
        <begin position="1090"/>
        <end position="1107"/>
    </location>
</feature>
<proteinExistence type="predicted"/>
<feature type="compositionally biased region" description="Low complexity" evidence="4">
    <location>
        <begin position="1063"/>
        <end position="1075"/>
    </location>
</feature>
<dbReference type="InterPro" id="IPR002110">
    <property type="entry name" value="Ankyrin_rpt"/>
</dbReference>
<dbReference type="PROSITE" id="PS50297">
    <property type="entry name" value="ANK_REP_REGION"/>
    <property type="match status" value="3"/>
</dbReference>
<evidence type="ECO:0000256" key="3">
    <source>
        <dbReference type="PROSITE-ProRule" id="PRU00023"/>
    </source>
</evidence>
<dbReference type="VEuPathDB" id="CryptoDB:Cvel_4826"/>
<feature type="compositionally biased region" description="Polar residues" evidence="4">
    <location>
        <begin position="488"/>
        <end position="497"/>
    </location>
</feature>
<evidence type="ECO:0000256" key="4">
    <source>
        <dbReference type="SAM" id="MobiDB-lite"/>
    </source>
</evidence>
<feature type="compositionally biased region" description="Basic and acidic residues" evidence="4">
    <location>
        <begin position="889"/>
        <end position="911"/>
    </location>
</feature>
<protein>
    <submittedName>
        <fullName evidence="5">Uncharacterized protein</fullName>
    </submittedName>
</protein>
<gene>
    <name evidence="5" type="ORF">Cvel_4826</name>
</gene>
<dbReference type="Pfam" id="PF12796">
    <property type="entry name" value="Ank_2"/>
    <property type="match status" value="2"/>
</dbReference>
<reference evidence="5" key="1">
    <citation type="submission" date="2014-11" db="EMBL/GenBank/DDBJ databases">
        <authorList>
            <person name="Otto D Thomas"/>
            <person name="Naeem Raeece"/>
        </authorList>
    </citation>
    <scope>NUCLEOTIDE SEQUENCE</scope>
</reference>
<feature type="compositionally biased region" description="Basic and acidic residues" evidence="4">
    <location>
        <begin position="733"/>
        <end position="742"/>
    </location>
</feature>
<dbReference type="PANTHER" id="PTHR24198">
    <property type="entry name" value="ANKYRIN REPEAT AND PROTEIN KINASE DOMAIN-CONTAINING PROTEIN"/>
    <property type="match status" value="1"/>
</dbReference>
<feature type="compositionally biased region" description="Polar residues" evidence="4">
    <location>
        <begin position="1045"/>
        <end position="1055"/>
    </location>
</feature>
<name>A0A0G4GKE2_9ALVE</name>
<accession>A0A0G4GKE2</accession>
<feature type="compositionally biased region" description="Basic and acidic residues" evidence="4">
    <location>
        <begin position="570"/>
        <end position="595"/>
    </location>
</feature>
<dbReference type="PANTHER" id="PTHR24198:SF194">
    <property type="entry name" value="INVERSIN-A"/>
    <property type="match status" value="1"/>
</dbReference>
<evidence type="ECO:0000256" key="1">
    <source>
        <dbReference type="ARBA" id="ARBA00022737"/>
    </source>
</evidence>
<feature type="compositionally biased region" description="Basic and acidic residues" evidence="4">
    <location>
        <begin position="513"/>
        <end position="531"/>
    </location>
</feature>
<keyword evidence="2 3" id="KW-0040">ANK repeat</keyword>
<feature type="repeat" description="ANK" evidence="3">
    <location>
        <begin position="46"/>
        <end position="80"/>
    </location>
</feature>
<feature type="compositionally biased region" description="Basic and acidic residues" evidence="4">
    <location>
        <begin position="417"/>
        <end position="463"/>
    </location>
</feature>
<sequence>MDSGVAFPTDDRCRTALHRAVAFNQSLDCLRLLIDYNLPLDAPDRDGLTALHLAARLQKGGAERVSLLLDGGASPDLEDLTGSTPLHYALLAGQAASVKLLLAAGADGGRFFEGGARREPEPLHQGTPVHLAVLVHDTACLNLLLEYGAPCNDLDLRGATALFRAVGLQKDAHCSSLIRAGASVHLHRPTDKSTPLHCAASVGSLSLVRMLLACGASPGVENIVGETPRDHVDAFRSRRVWDLLWKAEQMSGVRFRARVREREGGPFRLASLLHVPVALVQFRQALEGHRFRSQVREEPAFCRALFFLITPVVFTAIEKMVREGVKRRAEEAEKAREEAEVHRGEMLRKLKERKTTAEAEKEKDSMPPNAVVLRGDRKEGPEGVSSSSHRLPDPQGEEVVSFSGDGEGVSWIQGGTDRGREGEGGKEDGEEPKKKNDEEEENREKEMGLQKDREEETQGKETEEEKDEEKEDEEGSSDELPPPVRVRSSLNQTNSGGKDNPASFLKKGQGGSLDEKGRDETENKGDQKGEEENSGLQDAARAPENGAADEAEVPAEKPTDIFAFFGVQPPEKEHSKEADKKHDEGQQEERAKLLEKNGTTEMAEKEGDLDEKEKEKGKEKDPMDIVSFFSTSLPNPSESPNKNEEDCSEQKEKEENMSGEGEKKQAEDKRDGSEIKTEKKEGEKAPPAQTPSSATFFDAFGGLPVPQQKEEENEKTNEKGEEDAKDSPPPPAESKENSKDEEFPLQQNESAKNPPPPDDQEEEDNFSLPEAQTPSDVEVLEDTPSPNRTAHLQQQSPVRPSAAVEAETQDKEQTEKEHAAQENPLSSSSPQKPDVPFWTVFSSDPPTKALQEEGKKTENGSEKQQGQTDTSPDVPVSSPADPPNTAAGPEKEQEDKKEEDAAAPDESKVEEMEVEEFGSDFESPPAQSPSGSLKALIPLGPSMGGGLARQDSPVRHFSMSSFDSESGDEKIDVDEEGSERVKGTGPETSKSNNKQPSPVADIDPVRKGGAGEDSPSPSQSKEKIEVQQDAPVSDEKPFWAFFDTPSKNQNPSENETQNKKLDSLSAFLDSPSSSLGAIAGGEDGNLSASGRRRARPQSARRRPGRAT</sequence>
<feature type="compositionally biased region" description="Polar residues" evidence="4">
    <location>
        <begin position="986"/>
        <end position="996"/>
    </location>
</feature>